<dbReference type="Gene3D" id="1.20.140.10">
    <property type="entry name" value="Butyryl-CoA Dehydrogenase, subunit A, domain 3"/>
    <property type="match status" value="1"/>
</dbReference>
<keyword evidence="9" id="KW-1185">Reference proteome</keyword>
<comment type="caution">
    <text evidence="8">The sequence shown here is derived from an EMBL/GenBank/DDBJ whole genome shotgun (WGS) entry which is preliminary data.</text>
</comment>
<keyword evidence="5" id="KW-0560">Oxidoreductase</keyword>
<dbReference type="InterPro" id="IPR013786">
    <property type="entry name" value="AcylCoA_DH/ox_N"/>
</dbReference>
<dbReference type="AlphaFoldDB" id="A0A9E5JNU2"/>
<accession>A0A9E5JNU2</accession>
<dbReference type="InterPro" id="IPR009100">
    <property type="entry name" value="AcylCoA_DH/oxidase_NM_dom_sf"/>
</dbReference>
<keyword evidence="4" id="KW-0274">FAD</keyword>
<comment type="cofactor">
    <cofactor evidence="1">
        <name>FAD</name>
        <dbReference type="ChEBI" id="CHEBI:57692"/>
    </cofactor>
</comment>
<gene>
    <name evidence="8" type="ORF">FK219_002595</name>
</gene>
<evidence type="ECO:0000256" key="2">
    <source>
        <dbReference type="ARBA" id="ARBA00009347"/>
    </source>
</evidence>
<organism evidence="8 9">
    <name type="scientific">Microcella pacifica</name>
    <dbReference type="NCBI Taxonomy" id="2591847"/>
    <lineage>
        <taxon>Bacteria</taxon>
        <taxon>Bacillati</taxon>
        <taxon>Actinomycetota</taxon>
        <taxon>Actinomycetes</taxon>
        <taxon>Micrococcales</taxon>
        <taxon>Microbacteriaceae</taxon>
        <taxon>Microcella</taxon>
    </lineage>
</organism>
<reference evidence="8 9" key="1">
    <citation type="submission" date="2019-06" db="EMBL/GenBank/DDBJ databases">
        <authorList>
            <person name="De-Chao Zhang Q."/>
        </authorList>
    </citation>
    <scope>NUCLEOTIDE SEQUENCE [LARGE SCALE GENOMIC DNA]</scope>
    <source>
        <strain evidence="8 9">KN1116</strain>
    </source>
</reference>
<dbReference type="Pfam" id="PF00441">
    <property type="entry name" value="Acyl-CoA_dh_1"/>
    <property type="match status" value="1"/>
</dbReference>
<dbReference type="Proteomes" id="UP000818266">
    <property type="component" value="Unassembled WGS sequence"/>
</dbReference>
<evidence type="ECO:0000256" key="3">
    <source>
        <dbReference type="ARBA" id="ARBA00022630"/>
    </source>
</evidence>
<evidence type="ECO:0000256" key="4">
    <source>
        <dbReference type="ARBA" id="ARBA00022827"/>
    </source>
</evidence>
<feature type="domain" description="Acyl-CoA dehydrogenase/oxidase C-terminal" evidence="6">
    <location>
        <begin position="183"/>
        <end position="315"/>
    </location>
</feature>
<dbReference type="RefSeq" id="WP_152582144.1">
    <property type="nucleotide sequence ID" value="NZ_VIKT02000003.1"/>
</dbReference>
<dbReference type="Gene3D" id="1.10.540.10">
    <property type="entry name" value="Acyl-CoA dehydrogenase/oxidase, N-terminal domain"/>
    <property type="match status" value="1"/>
</dbReference>
<sequence length="318" mass="33368">MRFVPTDEHEALGEAIDEIIAGCGGVDVPRGWANGDTASGRRLWSQLADLGLTGLRVSEDDGGMGGTPQDMVVAFERLGYHAAPGPYIESVAFLPHVVPSDIRAQIAQGVIATTSAAPHAPWAVDAQISDLIYAVGDSWWAEATVGSEEESLSALRRLVVVDPGERTSSDSAAIAFAHDEASLAAAAYLVGAGERLLDEAVSYAGVREQFGRPIGEYQSLKHQLADVRVALSFARPLVHGAAVTLSDHTGPRAVSAAKVAAGVAARRAARTALQVHGAIGYTAEHHLGLWVTQVPALDTAWGTPATHRARIARALRAE</sequence>
<keyword evidence="3" id="KW-0285">Flavoprotein</keyword>
<dbReference type="InterPro" id="IPR037069">
    <property type="entry name" value="AcylCoA_DH/ox_N_sf"/>
</dbReference>
<evidence type="ECO:0000256" key="1">
    <source>
        <dbReference type="ARBA" id="ARBA00001974"/>
    </source>
</evidence>
<evidence type="ECO:0000256" key="5">
    <source>
        <dbReference type="ARBA" id="ARBA00023002"/>
    </source>
</evidence>
<dbReference type="GO" id="GO:0003995">
    <property type="term" value="F:acyl-CoA dehydrogenase activity"/>
    <property type="evidence" value="ECO:0007669"/>
    <property type="project" value="TreeGrafter"/>
</dbReference>
<evidence type="ECO:0000259" key="6">
    <source>
        <dbReference type="Pfam" id="PF00441"/>
    </source>
</evidence>
<name>A0A9E5JNU2_9MICO</name>
<dbReference type="OrthoDB" id="7328575at2"/>
<evidence type="ECO:0000259" key="7">
    <source>
        <dbReference type="Pfam" id="PF02771"/>
    </source>
</evidence>
<dbReference type="InterPro" id="IPR036250">
    <property type="entry name" value="AcylCo_DH-like_C"/>
</dbReference>
<dbReference type="InterPro" id="IPR009075">
    <property type="entry name" value="AcylCo_DH/oxidase_C"/>
</dbReference>
<dbReference type="SUPFAM" id="SSF47203">
    <property type="entry name" value="Acyl-CoA dehydrogenase C-terminal domain-like"/>
    <property type="match status" value="1"/>
</dbReference>
<dbReference type="SUPFAM" id="SSF56645">
    <property type="entry name" value="Acyl-CoA dehydrogenase NM domain-like"/>
    <property type="match status" value="1"/>
</dbReference>
<evidence type="ECO:0000313" key="8">
    <source>
        <dbReference type="EMBL" id="NHF62137.1"/>
    </source>
</evidence>
<comment type="similarity">
    <text evidence="2">Belongs to the acyl-CoA dehydrogenase family.</text>
</comment>
<protein>
    <submittedName>
        <fullName evidence="8">Acyl-CoA dehydrogenase</fullName>
    </submittedName>
</protein>
<proteinExistence type="inferred from homology"/>
<reference evidence="8 9" key="2">
    <citation type="submission" date="2020-03" db="EMBL/GenBank/DDBJ databases">
        <title>Chryseoglobus sp. isolated from a deep-sea seamount.</title>
        <authorList>
            <person name="Zhang D.-C."/>
        </authorList>
    </citation>
    <scope>NUCLEOTIDE SEQUENCE [LARGE SCALE GENOMIC DNA]</scope>
    <source>
        <strain evidence="8 9">KN1116</strain>
    </source>
</reference>
<dbReference type="EMBL" id="VIKT02000003">
    <property type="protein sequence ID" value="NHF62137.1"/>
    <property type="molecule type" value="Genomic_DNA"/>
</dbReference>
<evidence type="ECO:0000313" key="9">
    <source>
        <dbReference type="Proteomes" id="UP000818266"/>
    </source>
</evidence>
<dbReference type="GO" id="GO:0050660">
    <property type="term" value="F:flavin adenine dinucleotide binding"/>
    <property type="evidence" value="ECO:0007669"/>
    <property type="project" value="InterPro"/>
</dbReference>
<dbReference type="PANTHER" id="PTHR43884:SF20">
    <property type="entry name" value="ACYL-COA DEHYDROGENASE FADE28"/>
    <property type="match status" value="1"/>
</dbReference>
<dbReference type="PANTHER" id="PTHR43884">
    <property type="entry name" value="ACYL-COA DEHYDROGENASE"/>
    <property type="match status" value="1"/>
</dbReference>
<dbReference type="Pfam" id="PF02771">
    <property type="entry name" value="Acyl-CoA_dh_N"/>
    <property type="match status" value="1"/>
</dbReference>
<feature type="domain" description="Acyl-CoA dehydrogenase/oxidase N-terminal" evidence="7">
    <location>
        <begin position="6"/>
        <end position="84"/>
    </location>
</feature>